<evidence type="ECO:0000256" key="1">
    <source>
        <dbReference type="SAM" id="SignalP"/>
    </source>
</evidence>
<sequence>MPRLLWISIPFLLAACVGPMPAPDPRMAWVDLQTREVYNMLMSERLDGKRLDDGRYFQVSPGAHVLEASLRYYFNGPARRNTLPINCTLRLRYPDFAAGQRYRLEAWTLSNQIEAVLYDAQNHELAEAEVLNCWQY</sequence>
<dbReference type="PROSITE" id="PS51257">
    <property type="entry name" value="PROKAR_LIPOPROTEIN"/>
    <property type="match status" value="1"/>
</dbReference>
<proteinExistence type="predicted"/>
<dbReference type="Proteomes" id="UP001595457">
    <property type="component" value="Unassembled WGS sequence"/>
</dbReference>
<evidence type="ECO:0000313" key="3">
    <source>
        <dbReference type="Proteomes" id="UP001595457"/>
    </source>
</evidence>
<organism evidence="2 3">
    <name type="scientific">Azotobacter bryophylli</name>
    <dbReference type="NCBI Taxonomy" id="1986537"/>
    <lineage>
        <taxon>Bacteria</taxon>
        <taxon>Pseudomonadati</taxon>
        <taxon>Pseudomonadota</taxon>
        <taxon>Gammaproteobacteria</taxon>
        <taxon>Pseudomonadales</taxon>
        <taxon>Pseudomonadaceae</taxon>
        <taxon>Azotobacter</taxon>
    </lineage>
</organism>
<gene>
    <name evidence="2" type="ORF">ACFOJE_10420</name>
</gene>
<feature type="chain" id="PRO_5045966086" description="Lipoprotein" evidence="1">
    <location>
        <begin position="23"/>
        <end position="136"/>
    </location>
</feature>
<protein>
    <recommendedName>
        <fullName evidence="4">Lipoprotein</fullName>
    </recommendedName>
</protein>
<accession>A0ABV7ASV6</accession>
<evidence type="ECO:0008006" key="4">
    <source>
        <dbReference type="Google" id="ProtNLM"/>
    </source>
</evidence>
<reference evidence="3" key="1">
    <citation type="journal article" date="2019" name="Int. J. Syst. Evol. Microbiol.">
        <title>The Global Catalogue of Microorganisms (GCM) 10K type strain sequencing project: providing services to taxonomists for standard genome sequencing and annotation.</title>
        <authorList>
            <consortium name="The Broad Institute Genomics Platform"/>
            <consortium name="The Broad Institute Genome Sequencing Center for Infectious Disease"/>
            <person name="Wu L."/>
            <person name="Ma J."/>
        </authorList>
    </citation>
    <scope>NUCLEOTIDE SEQUENCE [LARGE SCALE GENOMIC DNA]</scope>
    <source>
        <strain evidence="3">KCTC 62195</strain>
    </source>
</reference>
<keyword evidence="1" id="KW-0732">Signal</keyword>
<keyword evidence="3" id="KW-1185">Reference proteome</keyword>
<name>A0ABV7ASV6_9GAMM</name>
<dbReference type="EMBL" id="JBHRSJ010000017">
    <property type="protein sequence ID" value="MFC2972623.1"/>
    <property type="molecule type" value="Genomic_DNA"/>
</dbReference>
<comment type="caution">
    <text evidence="2">The sequence shown here is derived from an EMBL/GenBank/DDBJ whole genome shotgun (WGS) entry which is preliminary data.</text>
</comment>
<feature type="signal peptide" evidence="1">
    <location>
        <begin position="1"/>
        <end position="22"/>
    </location>
</feature>
<evidence type="ECO:0000313" key="2">
    <source>
        <dbReference type="EMBL" id="MFC2972623.1"/>
    </source>
</evidence>
<dbReference type="RefSeq" id="WP_377814268.1">
    <property type="nucleotide sequence ID" value="NZ_JBHRSJ010000017.1"/>
</dbReference>